<organism evidence="1">
    <name type="scientific">marine sediment metagenome</name>
    <dbReference type="NCBI Taxonomy" id="412755"/>
    <lineage>
        <taxon>unclassified sequences</taxon>
        <taxon>metagenomes</taxon>
        <taxon>ecological metagenomes</taxon>
    </lineage>
</organism>
<sequence>MVMIKEFFIKPRNDTPFNKGEVPLIIEMKLVKLNQLSGKIRCSIPRLTTSFISA</sequence>
<dbReference type="EMBL" id="BARW01000257">
    <property type="protein sequence ID" value="GAI61710.1"/>
    <property type="molecule type" value="Genomic_DNA"/>
</dbReference>
<protein>
    <submittedName>
        <fullName evidence="1">Uncharacterized protein</fullName>
    </submittedName>
</protein>
<proteinExistence type="predicted"/>
<name>X1REY2_9ZZZZ</name>
<accession>X1REY2</accession>
<comment type="caution">
    <text evidence="1">The sequence shown here is derived from an EMBL/GenBank/DDBJ whole genome shotgun (WGS) entry which is preliminary data.</text>
</comment>
<evidence type="ECO:0000313" key="1">
    <source>
        <dbReference type="EMBL" id="GAI61710.1"/>
    </source>
</evidence>
<dbReference type="AlphaFoldDB" id="X1REY2"/>
<gene>
    <name evidence="1" type="ORF">S12H4_01336</name>
</gene>
<reference evidence="1" key="1">
    <citation type="journal article" date="2014" name="Front. Microbiol.">
        <title>High frequency of phylogenetically diverse reductive dehalogenase-homologous genes in deep subseafloor sedimentary metagenomes.</title>
        <authorList>
            <person name="Kawai M."/>
            <person name="Futagami T."/>
            <person name="Toyoda A."/>
            <person name="Takaki Y."/>
            <person name="Nishi S."/>
            <person name="Hori S."/>
            <person name="Arai W."/>
            <person name="Tsubouchi T."/>
            <person name="Morono Y."/>
            <person name="Uchiyama I."/>
            <person name="Ito T."/>
            <person name="Fujiyama A."/>
            <person name="Inagaki F."/>
            <person name="Takami H."/>
        </authorList>
    </citation>
    <scope>NUCLEOTIDE SEQUENCE</scope>
    <source>
        <strain evidence="1">Expedition CK06-06</strain>
    </source>
</reference>